<dbReference type="GO" id="GO:0016740">
    <property type="term" value="F:transferase activity"/>
    <property type="evidence" value="ECO:0007669"/>
    <property type="project" value="UniProtKB-KW"/>
</dbReference>
<evidence type="ECO:0000313" key="2">
    <source>
        <dbReference type="Proteomes" id="UP000237000"/>
    </source>
</evidence>
<proteinExistence type="predicted"/>
<organism evidence="1 2">
    <name type="scientific">Trema orientale</name>
    <name type="common">Charcoal tree</name>
    <name type="synonym">Celtis orientalis</name>
    <dbReference type="NCBI Taxonomy" id="63057"/>
    <lineage>
        <taxon>Eukaryota</taxon>
        <taxon>Viridiplantae</taxon>
        <taxon>Streptophyta</taxon>
        <taxon>Embryophyta</taxon>
        <taxon>Tracheophyta</taxon>
        <taxon>Spermatophyta</taxon>
        <taxon>Magnoliopsida</taxon>
        <taxon>eudicotyledons</taxon>
        <taxon>Gunneridae</taxon>
        <taxon>Pentapetalae</taxon>
        <taxon>rosids</taxon>
        <taxon>fabids</taxon>
        <taxon>Rosales</taxon>
        <taxon>Cannabaceae</taxon>
        <taxon>Trema</taxon>
    </lineage>
</organism>
<gene>
    <name evidence="1" type="ORF">TorRG33x02_303440</name>
</gene>
<dbReference type="InterPro" id="IPR036282">
    <property type="entry name" value="Glutathione-S-Trfase_C_sf"/>
</dbReference>
<dbReference type="InParanoid" id="A0A2P5BZ79"/>
<dbReference type="EMBL" id="JXTC01000436">
    <property type="protein sequence ID" value="PON54107.1"/>
    <property type="molecule type" value="Genomic_DNA"/>
</dbReference>
<name>A0A2P5BZ79_TREOI</name>
<keyword evidence="2" id="KW-1185">Reference proteome</keyword>
<reference evidence="2" key="1">
    <citation type="submission" date="2016-06" db="EMBL/GenBank/DDBJ databases">
        <title>Parallel loss of symbiosis genes in relatives of nitrogen-fixing non-legume Parasponia.</title>
        <authorList>
            <person name="Van Velzen R."/>
            <person name="Holmer R."/>
            <person name="Bu F."/>
            <person name="Rutten L."/>
            <person name="Van Zeijl A."/>
            <person name="Liu W."/>
            <person name="Santuari L."/>
            <person name="Cao Q."/>
            <person name="Sharma T."/>
            <person name="Shen D."/>
            <person name="Roswanjaya Y."/>
            <person name="Wardhani T."/>
            <person name="Kalhor M.S."/>
            <person name="Jansen J."/>
            <person name="Van den Hoogen J."/>
            <person name="Gungor B."/>
            <person name="Hartog M."/>
            <person name="Hontelez J."/>
            <person name="Verver J."/>
            <person name="Yang W.-C."/>
            <person name="Schijlen E."/>
            <person name="Repin R."/>
            <person name="Schilthuizen M."/>
            <person name="Schranz E."/>
            <person name="Heidstra R."/>
            <person name="Miyata K."/>
            <person name="Fedorova E."/>
            <person name="Kohlen W."/>
            <person name="Bisseling T."/>
            <person name="Smit S."/>
            <person name="Geurts R."/>
        </authorList>
    </citation>
    <scope>NUCLEOTIDE SEQUENCE [LARGE SCALE GENOMIC DNA]</scope>
    <source>
        <strain evidence="2">cv. RG33-2</strain>
    </source>
</reference>
<keyword evidence="1" id="KW-0808">Transferase</keyword>
<accession>A0A2P5BZ79</accession>
<dbReference type="SUPFAM" id="SSF47616">
    <property type="entry name" value="GST C-terminal domain-like"/>
    <property type="match status" value="1"/>
</dbReference>
<evidence type="ECO:0000313" key="1">
    <source>
        <dbReference type="EMBL" id="PON54107.1"/>
    </source>
</evidence>
<comment type="caution">
    <text evidence="1">The sequence shown here is derived from an EMBL/GenBank/DDBJ whole genome shotgun (WGS) entry which is preliminary data.</text>
</comment>
<dbReference type="Proteomes" id="UP000237000">
    <property type="component" value="Unassembled WGS sequence"/>
</dbReference>
<dbReference type="AlphaFoldDB" id="A0A2P5BZ79"/>
<protein>
    <submittedName>
        <fullName evidence="1">Glutathione S-transferase, C-terminal-like</fullName>
    </submittedName>
</protein>
<sequence length="108" mass="12496">MMFGGRCGPQKGEELEAEKGEFFETLKLLDAEIGNRPYFWGLDFVSRQSGPELITFSFFPLSLQDITDRTHHTPEGQMHRISIIFFLNNIVMNTMGHVNSTWCFNEDF</sequence>